<protein>
    <recommendedName>
        <fullName evidence="1">Protein kinase domain-containing protein</fullName>
    </recommendedName>
</protein>
<comment type="caution">
    <text evidence="2">The sequence shown here is derived from an EMBL/GenBank/DDBJ whole genome shotgun (WGS) entry which is preliminary data.</text>
</comment>
<sequence length="1308" mass="148905">MACILDEGDYEFQYDEEPIPPVSERQRIEERECSHLLTFCADVDDPALDLEQLFPEANDGDMSLSTASFINKYDFVWISPIGAGAYSTVFKVPLKADFETGDGYEGSLPRYIVCRRRQFIESDSKELDAERARVWRELSIETMILMNEVLRTHENIVKLLSLYTPYGSWVTTEPPVLIYEYAELGCLSDFLSRARLARRMPVTQALFKLCTNVGSGLEALHSQKFAHLDLKPEYILITRAGDRNDIVAKIADFGCAISSSVAYYAGGTPTWMAPEQLLLSPGIVNTVRFRDVARWDVYSFGMIVWYIFAAGKTNMAPRDLEFVTEARLKHDPMDLALERLQDSLENISWNEERAADASQLARNCVGHLVRHDPLRRDLGRALDFLDRHPRRWAQALERARPLLQKWRQEVANAPLFLSQNIYWPEVLLGHVACVELALEASRQRGDTSVWIGKALEIEQRYRFPPHLKFPARFLPKPAFPESDNTCLPVFIAETCTLTQDLELRFDREWCGGFFIAKKPPSFEKLTAFYEHDVVTVLGDTLAHYFAGSPSLLQLLRLAVEQAGCLPTQLNKLERIKDIDGRREMLWIWAESARRSSVMELIPFLHSFFQQGLVRSNHEAWIISRFILWSLEHTDISSAGLALRHAPEIFKGEKDTPAFGFPCGLFPGGLFSSYIQLYHIENPMARRRVVTWLLENGYSLRQRDLPALIIWLLSPDSDGSGSTDQPGPRARAEEEPVHLAAILKKAQVTSENLSYTFYALLKTKQPLEALVNAIEGLEDISLSRLIRVPPSAVGIEFTGNSFLDLFITTPLMFLANDWKSRAIKLLARHLDCQDLATALDHSDGLFLVKAVLRSDFALLDALISNDIFRSYISGKGSWLGNAWIELDYSQASWDRRIVHDVSTELADAPFLSYDRLIYMPDPMRIQPDKRKMLEIEASRRGKKDYEALGAALRRFSTEGELSQRDTFMQELRSLVARLAEIDIRPTILHHCVFGITVEDAVMIEPSLRPIVLLSEVIGEVLQLIECRVKDTVPEQSLRFAINERWSLGAQYTIFYLLGSPDQRGQVEDVDSSASTEESCSPYRLTTMRLLKAQMKLQQLSTIFQAQTASVYGDEAFPDHIGPQERSRYRVLKAPSHCKSDLMTEVLQEQCPQRRLVILVDTVARCRELNIPDLDNHSSLLAVNLDRNMAVHLQELEHNLQVALFSKCWFTDPQTLSILEGHMAGSHGLFLMVLLEAGAWLRRLQLVLVRLLTPDDMPTMRQREHLSKIADLKLRIAHALTSRIQHEATKRGLQVDPTQMVPRFLARLMR</sequence>
<proteinExistence type="predicted"/>
<dbReference type="SUPFAM" id="SSF56112">
    <property type="entry name" value="Protein kinase-like (PK-like)"/>
    <property type="match status" value="1"/>
</dbReference>
<gene>
    <name evidence="2" type="ORF">FocTR4_00013587</name>
</gene>
<dbReference type="InterPro" id="IPR000719">
    <property type="entry name" value="Prot_kinase_dom"/>
</dbReference>
<evidence type="ECO:0000313" key="3">
    <source>
        <dbReference type="Proteomes" id="UP000321331"/>
    </source>
</evidence>
<feature type="domain" description="Protein kinase" evidence="1">
    <location>
        <begin position="75"/>
        <end position="391"/>
    </location>
</feature>
<dbReference type="PANTHER" id="PTHR23257">
    <property type="entry name" value="SERINE-THREONINE PROTEIN KINASE"/>
    <property type="match status" value="1"/>
</dbReference>
<dbReference type="GO" id="GO:0005737">
    <property type="term" value="C:cytoplasm"/>
    <property type="evidence" value="ECO:0007669"/>
    <property type="project" value="TreeGrafter"/>
</dbReference>
<evidence type="ECO:0000313" key="2">
    <source>
        <dbReference type="EMBL" id="TXB99554.1"/>
    </source>
</evidence>
<reference evidence="2 3" key="1">
    <citation type="submission" date="2019-07" db="EMBL/GenBank/DDBJ databases">
        <title>The First High-Quality Draft Genome Sequence of the Causal Agent of the Current Panama Disease Epidemic.</title>
        <authorList>
            <person name="Warmington R.J."/>
            <person name="Kay W."/>
            <person name="Jeffries A."/>
            <person name="Bebber D."/>
            <person name="Moore K."/>
            <person name="Studholme D.J."/>
        </authorList>
    </citation>
    <scope>NUCLEOTIDE SEQUENCE [LARGE SCALE GENOMIC DNA]</scope>
    <source>
        <strain evidence="2 3">TR4</strain>
    </source>
</reference>
<accession>A0A5C6SLI6</accession>
<dbReference type="Pfam" id="PF00069">
    <property type="entry name" value="Pkinase"/>
    <property type="match status" value="1"/>
</dbReference>
<dbReference type="InterPro" id="IPR011009">
    <property type="entry name" value="Kinase-like_dom_sf"/>
</dbReference>
<dbReference type="GO" id="GO:0007165">
    <property type="term" value="P:signal transduction"/>
    <property type="evidence" value="ECO:0007669"/>
    <property type="project" value="TreeGrafter"/>
</dbReference>
<dbReference type="GO" id="GO:0004672">
    <property type="term" value="F:protein kinase activity"/>
    <property type="evidence" value="ECO:0007669"/>
    <property type="project" value="InterPro"/>
</dbReference>
<dbReference type="PROSITE" id="PS50011">
    <property type="entry name" value="PROTEIN_KINASE_DOM"/>
    <property type="match status" value="1"/>
</dbReference>
<dbReference type="InterPro" id="IPR050167">
    <property type="entry name" value="Ser_Thr_protein_kinase"/>
</dbReference>
<organism evidence="2 3">
    <name type="scientific">Fusarium oxysporum f. sp. cubense</name>
    <dbReference type="NCBI Taxonomy" id="61366"/>
    <lineage>
        <taxon>Eukaryota</taxon>
        <taxon>Fungi</taxon>
        <taxon>Dikarya</taxon>
        <taxon>Ascomycota</taxon>
        <taxon>Pezizomycotina</taxon>
        <taxon>Sordariomycetes</taxon>
        <taxon>Hypocreomycetidae</taxon>
        <taxon>Hypocreales</taxon>
        <taxon>Nectriaceae</taxon>
        <taxon>Fusarium</taxon>
        <taxon>Fusarium oxysporum species complex</taxon>
    </lineage>
</organism>
<dbReference type="GO" id="GO:0005524">
    <property type="term" value="F:ATP binding"/>
    <property type="evidence" value="ECO:0007669"/>
    <property type="project" value="InterPro"/>
</dbReference>
<dbReference type="Proteomes" id="UP000321331">
    <property type="component" value="Unassembled WGS sequence"/>
</dbReference>
<dbReference type="Gene3D" id="1.10.510.10">
    <property type="entry name" value="Transferase(Phosphotransferase) domain 1"/>
    <property type="match status" value="1"/>
</dbReference>
<dbReference type="EMBL" id="VMNF01000011">
    <property type="protein sequence ID" value="TXB99554.1"/>
    <property type="molecule type" value="Genomic_DNA"/>
</dbReference>
<name>A0A5C6SLI6_FUSOC</name>
<evidence type="ECO:0000259" key="1">
    <source>
        <dbReference type="PROSITE" id="PS50011"/>
    </source>
</evidence>